<evidence type="ECO:0000256" key="16">
    <source>
        <dbReference type="ARBA" id="ARBA00047576"/>
    </source>
</evidence>
<dbReference type="CDD" id="cd18595">
    <property type="entry name" value="ABC_6TM_MRP1_2_3_6_D1_like"/>
    <property type="match status" value="1"/>
</dbReference>
<feature type="region of interest" description="Disordered" evidence="17">
    <location>
        <begin position="883"/>
        <end position="917"/>
    </location>
</feature>
<dbReference type="InterPro" id="IPR003439">
    <property type="entry name" value="ABC_transporter-like_ATP-bd"/>
</dbReference>
<keyword evidence="5" id="KW-1003">Cell membrane</keyword>
<evidence type="ECO:0000313" key="21">
    <source>
        <dbReference type="EMBL" id="OXA59896.1"/>
    </source>
</evidence>
<dbReference type="GO" id="GO:0005524">
    <property type="term" value="F:ATP binding"/>
    <property type="evidence" value="ECO:0007669"/>
    <property type="project" value="UniProtKB-KW"/>
</dbReference>
<evidence type="ECO:0000256" key="18">
    <source>
        <dbReference type="SAM" id="Phobius"/>
    </source>
</evidence>
<dbReference type="FunFam" id="3.40.50.300:FF:000293">
    <property type="entry name" value="ATP binding cassette subfamily C member 1"/>
    <property type="match status" value="1"/>
</dbReference>
<comment type="similarity">
    <text evidence="3">Belongs to the ABC transporter superfamily. ABCC family. Conjugate transporter (TC 3.A.1.208) subfamily.</text>
</comment>
<feature type="transmembrane region" description="Helical" evidence="18">
    <location>
        <begin position="433"/>
        <end position="455"/>
    </location>
</feature>
<evidence type="ECO:0000259" key="19">
    <source>
        <dbReference type="PROSITE" id="PS50893"/>
    </source>
</evidence>
<dbReference type="InterPro" id="IPR050173">
    <property type="entry name" value="ABC_transporter_C-like"/>
</dbReference>
<dbReference type="FunFam" id="1.20.1560.10:FF:000001">
    <property type="entry name" value="ATP-binding cassette subfamily C member 1"/>
    <property type="match status" value="1"/>
</dbReference>
<dbReference type="SMART" id="SM00382">
    <property type="entry name" value="AAA"/>
    <property type="match status" value="2"/>
</dbReference>
<dbReference type="PROSITE" id="PS50929">
    <property type="entry name" value="ABC_TM1F"/>
    <property type="match status" value="2"/>
</dbReference>
<dbReference type="GO" id="GO:0006869">
    <property type="term" value="P:lipid transport"/>
    <property type="evidence" value="ECO:0007669"/>
    <property type="project" value="UniProtKB-KW"/>
</dbReference>
<dbReference type="InterPro" id="IPR003593">
    <property type="entry name" value="AAA+_ATPase"/>
</dbReference>
<dbReference type="FunFam" id="1.20.1560.10:FF:000007">
    <property type="entry name" value="ATP-binding cassette subfamily C member 1"/>
    <property type="match status" value="1"/>
</dbReference>
<feature type="domain" description="ABC transmembrane type-1" evidence="20">
    <location>
        <begin position="294"/>
        <end position="576"/>
    </location>
</feature>
<keyword evidence="13 18" id="KW-0472">Membrane</keyword>
<dbReference type="InterPro" id="IPR036640">
    <property type="entry name" value="ABC1_TM_sf"/>
</dbReference>
<keyword evidence="11 18" id="KW-1133">Transmembrane helix</keyword>
<dbReference type="GO" id="GO:0016887">
    <property type="term" value="F:ATP hydrolysis activity"/>
    <property type="evidence" value="ECO:0007669"/>
    <property type="project" value="InterPro"/>
</dbReference>
<dbReference type="Pfam" id="PF24357">
    <property type="entry name" value="TMD0_ABC"/>
    <property type="match status" value="1"/>
</dbReference>
<feature type="domain" description="ABC transporter" evidence="19">
    <location>
        <begin position="1269"/>
        <end position="1503"/>
    </location>
</feature>
<dbReference type="CDD" id="cd03250">
    <property type="entry name" value="ABCC_MRP_domain1"/>
    <property type="match status" value="1"/>
</dbReference>
<feature type="transmembrane region" description="Helical" evidence="18">
    <location>
        <begin position="32"/>
        <end position="50"/>
    </location>
</feature>
<feature type="transmembrane region" description="Helical" evidence="18">
    <location>
        <begin position="168"/>
        <end position="186"/>
    </location>
</feature>
<feature type="transmembrane region" description="Helical" evidence="18">
    <location>
        <begin position="510"/>
        <end position="539"/>
    </location>
</feature>
<feature type="transmembrane region" description="Helical" evidence="18">
    <location>
        <begin position="992"/>
        <end position="1018"/>
    </location>
</feature>
<evidence type="ECO:0000256" key="12">
    <source>
        <dbReference type="ARBA" id="ARBA00023055"/>
    </source>
</evidence>
<evidence type="ECO:0000256" key="6">
    <source>
        <dbReference type="ARBA" id="ARBA00022692"/>
    </source>
</evidence>
<reference evidence="21 22" key="1">
    <citation type="submission" date="2015-12" db="EMBL/GenBank/DDBJ databases">
        <title>The genome of Folsomia candida.</title>
        <authorList>
            <person name="Faddeeva A."/>
            <person name="Derks M.F."/>
            <person name="Anvar Y."/>
            <person name="Smit S."/>
            <person name="Van Straalen N."/>
            <person name="Roelofs D."/>
        </authorList>
    </citation>
    <scope>NUCLEOTIDE SEQUENCE [LARGE SCALE GENOMIC DNA]</scope>
    <source>
        <strain evidence="21 22">VU population</strain>
        <tissue evidence="21">Whole body</tissue>
    </source>
</reference>
<keyword evidence="8" id="KW-0547">Nucleotide-binding</keyword>
<evidence type="ECO:0000256" key="1">
    <source>
        <dbReference type="ARBA" id="ARBA00004128"/>
    </source>
</evidence>
<dbReference type="FunFam" id="3.40.50.300:FF:000074">
    <property type="entry name" value="Multidrug resistance-associated protein 5 isoform 1"/>
    <property type="match status" value="1"/>
</dbReference>
<evidence type="ECO:0000259" key="20">
    <source>
        <dbReference type="PROSITE" id="PS50929"/>
    </source>
</evidence>
<dbReference type="Gene3D" id="3.40.50.300">
    <property type="entry name" value="P-loop containing nucleotide triphosphate hydrolases"/>
    <property type="match status" value="2"/>
</dbReference>
<dbReference type="CDD" id="cd03244">
    <property type="entry name" value="ABCC_MRP_domain2"/>
    <property type="match status" value="1"/>
</dbReference>
<evidence type="ECO:0000256" key="14">
    <source>
        <dbReference type="ARBA" id="ARBA00034018"/>
    </source>
</evidence>
<feature type="compositionally biased region" description="Basic and acidic residues" evidence="17">
    <location>
        <begin position="905"/>
        <end position="917"/>
    </location>
</feature>
<evidence type="ECO:0000256" key="15">
    <source>
        <dbReference type="ARBA" id="ARBA00047523"/>
    </source>
</evidence>
<dbReference type="OMA" id="MEREWYQ"/>
<dbReference type="Gene3D" id="1.20.1560.10">
    <property type="entry name" value="ABC transporter type 1, transmembrane domain"/>
    <property type="match status" value="2"/>
</dbReference>
<dbReference type="Pfam" id="PF00005">
    <property type="entry name" value="ABC_tran"/>
    <property type="match status" value="2"/>
</dbReference>
<evidence type="ECO:0000256" key="2">
    <source>
        <dbReference type="ARBA" id="ARBA00004651"/>
    </source>
</evidence>
<dbReference type="InterPro" id="IPR005292">
    <property type="entry name" value="MRP"/>
</dbReference>
<dbReference type="InterPro" id="IPR027417">
    <property type="entry name" value="P-loop_NTPase"/>
</dbReference>
<dbReference type="SUPFAM" id="SSF52540">
    <property type="entry name" value="P-loop containing nucleoside triphosphate hydrolases"/>
    <property type="match status" value="2"/>
</dbReference>
<comment type="caution">
    <text evidence="21">The sequence shown here is derived from an EMBL/GenBank/DDBJ whole genome shotgun (WGS) entry which is preliminary data.</text>
</comment>
<dbReference type="SUPFAM" id="SSF90123">
    <property type="entry name" value="ABC transporter transmembrane region"/>
    <property type="match status" value="2"/>
</dbReference>
<keyword evidence="10" id="KW-1278">Translocase</keyword>
<proteinExistence type="inferred from homology"/>
<dbReference type="NCBIfam" id="TIGR00957">
    <property type="entry name" value="MRP_assoc_pro"/>
    <property type="match status" value="1"/>
</dbReference>
<accession>A0A226ETG7</accession>
<dbReference type="InterPro" id="IPR011527">
    <property type="entry name" value="ABC1_TM_dom"/>
</dbReference>
<gene>
    <name evidence="21" type="ORF">Fcan01_04118</name>
</gene>
<feature type="transmembrane region" description="Helical" evidence="18">
    <location>
        <begin position="332"/>
        <end position="353"/>
    </location>
</feature>
<dbReference type="InterPro" id="IPR056227">
    <property type="entry name" value="TMD0_ABC"/>
</dbReference>
<dbReference type="CDD" id="cd18603">
    <property type="entry name" value="ABC_6TM_MRP1_2_3_6_D2_like"/>
    <property type="match status" value="1"/>
</dbReference>
<comment type="subcellular location">
    <subcellularLocation>
        <location evidence="2">Cell membrane</location>
        <topology evidence="2">Multi-pass membrane protein</topology>
    </subcellularLocation>
    <subcellularLocation>
        <location evidence="1">Vacuole membrane</location>
        <topology evidence="1">Multi-pass membrane protein</topology>
    </subcellularLocation>
</comment>
<keyword evidence="7" id="KW-0677">Repeat</keyword>
<evidence type="ECO:0000256" key="3">
    <source>
        <dbReference type="ARBA" id="ARBA00009726"/>
    </source>
</evidence>
<dbReference type="GO" id="GO:0008559">
    <property type="term" value="F:ABC-type xenobiotic transporter activity"/>
    <property type="evidence" value="ECO:0007669"/>
    <property type="project" value="UniProtKB-EC"/>
</dbReference>
<evidence type="ECO:0000256" key="7">
    <source>
        <dbReference type="ARBA" id="ARBA00022737"/>
    </source>
</evidence>
<feature type="domain" description="ABC transmembrane type-1" evidence="20">
    <location>
        <begin position="950"/>
        <end position="1232"/>
    </location>
</feature>
<evidence type="ECO:0000313" key="22">
    <source>
        <dbReference type="Proteomes" id="UP000198287"/>
    </source>
</evidence>
<feature type="transmembrane region" description="Helical" evidence="18">
    <location>
        <begin position="559"/>
        <end position="581"/>
    </location>
</feature>
<feature type="transmembrane region" description="Helical" evidence="18">
    <location>
        <begin position="1073"/>
        <end position="1105"/>
    </location>
</feature>
<comment type="catalytic activity">
    <reaction evidence="15">
        <text>leukotriene C4(in) + ATP + H2O = leukotriene C4(out) + ADP + phosphate + H(+)</text>
        <dbReference type="Rhea" id="RHEA:38963"/>
        <dbReference type="ChEBI" id="CHEBI:15377"/>
        <dbReference type="ChEBI" id="CHEBI:15378"/>
        <dbReference type="ChEBI" id="CHEBI:30616"/>
        <dbReference type="ChEBI" id="CHEBI:43474"/>
        <dbReference type="ChEBI" id="CHEBI:57973"/>
        <dbReference type="ChEBI" id="CHEBI:456216"/>
    </reaction>
    <physiologicalReaction direction="left-to-right" evidence="15">
        <dbReference type="Rhea" id="RHEA:38964"/>
    </physiologicalReaction>
</comment>
<evidence type="ECO:0000256" key="5">
    <source>
        <dbReference type="ARBA" id="ARBA00022475"/>
    </source>
</evidence>
<dbReference type="OrthoDB" id="6500128at2759"/>
<comment type="catalytic activity">
    <reaction evidence="16">
        <text>17beta-estradiol 17-O-(beta-D-glucuronate)(in) + ATP + H2O = 17beta-estradiol 17-O-(beta-D-glucuronate)(out) + ADP + phosphate + H(+)</text>
        <dbReference type="Rhea" id="RHEA:60128"/>
        <dbReference type="ChEBI" id="CHEBI:15377"/>
        <dbReference type="ChEBI" id="CHEBI:15378"/>
        <dbReference type="ChEBI" id="CHEBI:30616"/>
        <dbReference type="ChEBI" id="CHEBI:43474"/>
        <dbReference type="ChEBI" id="CHEBI:82961"/>
        <dbReference type="ChEBI" id="CHEBI:456216"/>
    </reaction>
    <physiologicalReaction direction="left-to-right" evidence="16">
        <dbReference type="Rhea" id="RHEA:60129"/>
    </physiologicalReaction>
</comment>
<feature type="transmembrane region" description="Helical" evidence="18">
    <location>
        <begin position="134"/>
        <end position="153"/>
    </location>
</feature>
<dbReference type="Pfam" id="PF00664">
    <property type="entry name" value="ABC_membrane"/>
    <property type="match status" value="2"/>
</dbReference>
<evidence type="ECO:0000256" key="9">
    <source>
        <dbReference type="ARBA" id="ARBA00022840"/>
    </source>
</evidence>
<keyword evidence="6 18" id="KW-0812">Transmembrane</keyword>
<evidence type="ECO:0000256" key="11">
    <source>
        <dbReference type="ARBA" id="ARBA00022989"/>
    </source>
</evidence>
<dbReference type="PANTHER" id="PTHR24223">
    <property type="entry name" value="ATP-BINDING CASSETTE SUB-FAMILY C"/>
    <property type="match status" value="1"/>
</dbReference>
<dbReference type="GO" id="GO:0005774">
    <property type="term" value="C:vacuolar membrane"/>
    <property type="evidence" value="ECO:0007669"/>
    <property type="project" value="UniProtKB-SubCell"/>
</dbReference>
<evidence type="ECO:0000256" key="13">
    <source>
        <dbReference type="ARBA" id="ARBA00023136"/>
    </source>
</evidence>
<feature type="transmembrane region" description="Helical" evidence="18">
    <location>
        <begin position="104"/>
        <end position="122"/>
    </location>
</feature>
<evidence type="ECO:0000256" key="4">
    <source>
        <dbReference type="ARBA" id="ARBA00022448"/>
    </source>
</evidence>
<dbReference type="PROSITE" id="PS00211">
    <property type="entry name" value="ABC_TRANSPORTER_1"/>
    <property type="match status" value="2"/>
</dbReference>
<comment type="catalytic activity">
    <reaction evidence="14">
        <text>ATP + H2O + xenobioticSide 1 = ADP + phosphate + xenobioticSide 2.</text>
        <dbReference type="EC" id="7.6.2.2"/>
    </reaction>
</comment>
<dbReference type="Proteomes" id="UP000198287">
    <property type="component" value="Unassembled WGS sequence"/>
</dbReference>
<organism evidence="21 22">
    <name type="scientific">Folsomia candida</name>
    <name type="common">Springtail</name>
    <dbReference type="NCBI Taxonomy" id="158441"/>
    <lineage>
        <taxon>Eukaryota</taxon>
        <taxon>Metazoa</taxon>
        <taxon>Ecdysozoa</taxon>
        <taxon>Arthropoda</taxon>
        <taxon>Hexapoda</taxon>
        <taxon>Collembola</taxon>
        <taxon>Entomobryomorpha</taxon>
        <taxon>Isotomoidea</taxon>
        <taxon>Isotomidae</taxon>
        <taxon>Proisotominae</taxon>
        <taxon>Folsomia</taxon>
    </lineage>
</organism>
<dbReference type="EMBL" id="LNIX01000002">
    <property type="protein sequence ID" value="OXA59896.1"/>
    <property type="molecule type" value="Genomic_DNA"/>
</dbReference>
<dbReference type="PANTHER" id="PTHR24223:SF443">
    <property type="entry name" value="MULTIDRUG-RESISTANCE LIKE PROTEIN 1, ISOFORM I"/>
    <property type="match status" value="1"/>
</dbReference>
<sequence>MEDFCGNSSFWDDYVTWNTTKPDFTPCFEQTVLVWGPTAFLFFLATFDFASRLRSKGRHIPASILLIAKTVGVWALIILHTVHLSLTFRLEGDDKYEFYKAERYSTIVRIAAYILVFLLMVLHKTKGVRTSGLLFYYWFFSMLCDVFPFQTALRNPPDVISGGNKDGLYYLIHVMNFPIVVVMFLLNCWADKAPIRDAGEKVVDVRPCPETSASYLSQLVFFWFEGLARLGFSRPLEATDLWDLNRKDTSRYQVPIYDKYWSGPGEGKLQPVDGSIAEGSVFVTMMKIFGSTFLLAASLKFIQDLLNFVSPEILKLLIAFVKDDEVEAWKGFLYVAILFGTSIIQTIFLAQYFHQVFLISMRIRTALTSAVYRKALRISNVARKASTIGEIVNLMSVDIQKLMDTTLYINMLWSAPLQIGLSLYFLWNILGPSVLAGVLVMILLIPVNGVIAGRVRKLQIQQMKNKDSRVKMMSEILSGIKVLKLYAWEPSFEQQVMDIRGKEMNVLKKAAYLHAGTSFVWACAPFVVSLVTFATYVLIDENNVLDAEKAFVSLTLFNIMKMPMTVLPMMIVASVEASVALKRLNKFLNAEEVDENAVIEERGAGEPVQIQDGNFSWEPETTCLKNINLKVKEGSLVAVVGVVGSGKSSLLSSILGEMIKVSGRVKRKGKVAYVAQQAWIQNCSLKDNVLFGEGLDEGKYKEVIDTCALGPDLDILPAGDRTEIGEKGVNLSGGQKQRVSLARAAYSKSDLYLLDDPLSAVDAHVGKHIFEQVLGPNGILKGTTRVLVTHGITYLPQVDHIVVMKDGEISEEGTYRELLEKKGAFADFLALHMGSEESEEYETVLQELEEVLGGKEKVLERQQSQISDTISEAADGLAARKRRVSTASNGSGSKMPLLRRQTSVIKKEDTPTRTPASRERLIEVEKAETGSVKKDVYFHYFRAIGVPMGLFTLLLNVIYQGFQVGSSVWLTKWSNEPTVNGTFPTDKRDMYLGVYGALGLALGISIMVGTVVMSLAMLKAAFAMHNIMLSHVLKSPMSFFDTTPLGRIVNRFSKDVDVVDNTLPMNMRSWIQCLFTVLATITIISVSTPWFIAAIVPLAVVYYLITKFYVATSRQLKRLESVSRSPIYSHFGETLTGCTTIRAYGMQPRFITESELKVDYNQKCYYPSIVANRWLAVRLETIGNLIVLFAGLFAVLGRETLDAGTVGLSISYALQITQTLNWLVRMTSEVETNAVAVERMKEYGETPQEAEWEMPERKPALTWPDKGQITFDRYQTRYREGLDLVLRNVTCVIEPSEKVGIVGRTGAGKSSLTNALFRIVEATGGFISIDEQNIAKLGLHDVRGRLTIIPQDPVLFSGTLRMNLDPFQKYTDDQLWRALELAHLKNFVSELPTGLQHEISEGGENLSVGQRQLVCLARALLRKTKILCLDEATAAVDLDTDDLIQRTIREEFKDATVITIAHRLNTIMDSTRVMVLDKGEVCEFDTPSNLLRNKDSIFYAMAKDAGIVS</sequence>
<feature type="transmembrane region" description="Helical" evidence="18">
    <location>
        <begin position="62"/>
        <end position="84"/>
    </location>
</feature>
<keyword evidence="4" id="KW-0813">Transport</keyword>
<keyword evidence="12" id="KW-0445">Lipid transport</keyword>
<name>A0A226ETG7_FOLCA</name>
<dbReference type="PROSITE" id="PS50893">
    <property type="entry name" value="ABC_TRANSPORTER_2"/>
    <property type="match status" value="2"/>
</dbReference>
<evidence type="ECO:0000256" key="8">
    <source>
        <dbReference type="ARBA" id="ARBA00022741"/>
    </source>
</evidence>
<evidence type="ECO:0000256" key="10">
    <source>
        <dbReference type="ARBA" id="ARBA00022967"/>
    </source>
</evidence>
<keyword evidence="9" id="KW-0067">ATP-binding</keyword>
<dbReference type="InterPro" id="IPR017871">
    <property type="entry name" value="ABC_transporter-like_CS"/>
</dbReference>
<feature type="domain" description="ABC transporter" evidence="19">
    <location>
        <begin position="608"/>
        <end position="831"/>
    </location>
</feature>
<protein>
    <submittedName>
        <fullName evidence="21">Multidrug resistance-associated protein 1</fullName>
    </submittedName>
</protein>
<feature type="transmembrane region" description="Helical" evidence="18">
    <location>
        <begin position="940"/>
        <end position="962"/>
    </location>
</feature>
<dbReference type="GO" id="GO:0005886">
    <property type="term" value="C:plasma membrane"/>
    <property type="evidence" value="ECO:0007669"/>
    <property type="project" value="UniProtKB-SubCell"/>
</dbReference>
<keyword evidence="22" id="KW-1185">Reference proteome</keyword>
<evidence type="ECO:0000256" key="17">
    <source>
        <dbReference type="SAM" id="MobiDB-lite"/>
    </source>
</evidence>